<keyword evidence="2" id="KW-1185">Reference proteome</keyword>
<dbReference type="RefSeq" id="WP_024055558.1">
    <property type="nucleotide sequence ID" value="NZ_CP139418.1"/>
</dbReference>
<proteinExistence type="predicted"/>
<dbReference type="SUPFAM" id="SSF49785">
    <property type="entry name" value="Galactose-binding domain-like"/>
    <property type="match status" value="1"/>
</dbReference>
<dbReference type="InterPro" id="IPR008979">
    <property type="entry name" value="Galactose-bd-like_sf"/>
</dbReference>
<dbReference type="EMBL" id="CP139418">
    <property type="protein sequence ID" value="WPS53432.1"/>
    <property type="molecule type" value="Genomic_DNA"/>
</dbReference>
<evidence type="ECO:0000313" key="2">
    <source>
        <dbReference type="Proteomes" id="UP001326636"/>
    </source>
</evidence>
<protein>
    <recommendedName>
        <fullName evidence="3">Beta-galactosidase</fullName>
    </recommendedName>
</protein>
<dbReference type="Gene3D" id="2.60.120.260">
    <property type="entry name" value="Galactose-binding domain-like"/>
    <property type="match status" value="1"/>
</dbReference>
<name>A0ABZ0SXB1_9STRE</name>
<accession>A0ABZ0SXB1</accession>
<gene>
    <name evidence="1" type="ORF">SM121_06860</name>
</gene>
<sequence>MKNIKVEYSWLKNSAITGVNQLPEHSEHYYFDKYVDINQLDYYQIDKMHLSRNWTYTKSDFNEKNGDVESTLLTLFNHFKGEDKLITKNIFLKMKSLNLPVYIWMNGVFVGFSKGLEQSIEFEITNLLCLEKNELKIKVCSIEEEKQNNNVMLDSTVDSILDNISESIIYSTPKLHVYDFNTVLGNSQNLNKTTLTIDCLLNGYSNSAIISIYIYDKEKNIIFKENIDYTNKLEKRYDLDINYLAISFVELLIIDDGTIVETAITKVKIM</sequence>
<organism evidence="1 2">
    <name type="scientific">Streptococcus dentalis</name>
    <dbReference type="NCBI Taxonomy" id="3098075"/>
    <lineage>
        <taxon>Bacteria</taxon>
        <taxon>Bacillati</taxon>
        <taxon>Bacillota</taxon>
        <taxon>Bacilli</taxon>
        <taxon>Lactobacillales</taxon>
        <taxon>Streptococcaceae</taxon>
        <taxon>Streptococcus</taxon>
    </lineage>
</organism>
<reference evidence="1 2" key="1">
    <citation type="submission" date="2023-11" db="EMBL/GenBank/DDBJ databases">
        <title>Description of Streptococcus dentalis sp. nov., Streptococcus gingivalis sp. nov., Streptococcus lingualis sp. nov. isolated from human oral cavity.</title>
        <authorList>
            <person name="Choi Y.S."/>
            <person name="Goo B.J."/>
            <person name="Bae J.W."/>
        </authorList>
    </citation>
    <scope>NUCLEOTIDE SEQUENCE [LARGE SCALE GENOMIC DNA]</scope>
    <source>
        <strain evidence="1 2">S1</strain>
    </source>
</reference>
<evidence type="ECO:0000313" key="1">
    <source>
        <dbReference type="EMBL" id="WPS53432.1"/>
    </source>
</evidence>
<dbReference type="Proteomes" id="UP001326636">
    <property type="component" value="Chromosome"/>
</dbReference>
<evidence type="ECO:0008006" key="3">
    <source>
        <dbReference type="Google" id="ProtNLM"/>
    </source>
</evidence>